<evidence type="ECO:0000313" key="3">
    <source>
        <dbReference type="EMBL" id="QQD18167.1"/>
    </source>
</evidence>
<dbReference type="KEGG" id="snan:I6N98_17800"/>
<name>A0A7T4R0S4_9GAMM</name>
<reference evidence="3 4" key="1">
    <citation type="submission" date="2020-12" db="EMBL/GenBank/DDBJ databases">
        <authorList>
            <person name="Shan Y."/>
        </authorList>
    </citation>
    <scope>NUCLEOTIDE SEQUENCE [LARGE SCALE GENOMIC DNA]</scope>
    <source>
        <strain evidence="4">csc3.9</strain>
    </source>
</reference>
<accession>A0A7T4R0S4</accession>
<dbReference type="RefSeq" id="WP_198569665.1">
    <property type="nucleotide sequence ID" value="NZ_CP066167.1"/>
</dbReference>
<feature type="domain" description="Peptidase C39-like" evidence="2">
    <location>
        <begin position="37"/>
        <end position="147"/>
    </location>
</feature>
<dbReference type="InterPro" id="IPR011990">
    <property type="entry name" value="TPR-like_helical_dom_sf"/>
</dbReference>
<dbReference type="AlphaFoldDB" id="A0A7T4R0S4"/>
<dbReference type="Gene3D" id="1.25.40.10">
    <property type="entry name" value="Tetratricopeptide repeat domain"/>
    <property type="match status" value="1"/>
</dbReference>
<proteinExistence type="predicted"/>
<feature type="chain" id="PRO_5032563029" evidence="1">
    <location>
        <begin position="23"/>
        <end position="320"/>
    </location>
</feature>
<keyword evidence="4" id="KW-1185">Reference proteome</keyword>
<dbReference type="Pfam" id="PF13428">
    <property type="entry name" value="TPR_14"/>
    <property type="match status" value="1"/>
</dbReference>
<dbReference type="PROSITE" id="PS51257">
    <property type="entry name" value="PROKAR_LIPOPROTEIN"/>
    <property type="match status" value="1"/>
</dbReference>
<evidence type="ECO:0000313" key="4">
    <source>
        <dbReference type="Proteomes" id="UP000596063"/>
    </source>
</evidence>
<dbReference type="NCBIfam" id="NF033920">
    <property type="entry name" value="C39_PA2778_fam"/>
    <property type="match status" value="1"/>
</dbReference>
<dbReference type="Gene3D" id="3.90.70.10">
    <property type="entry name" value="Cysteine proteinases"/>
    <property type="match status" value="1"/>
</dbReference>
<dbReference type="Proteomes" id="UP000596063">
    <property type="component" value="Chromosome"/>
</dbReference>
<dbReference type="EMBL" id="CP066167">
    <property type="protein sequence ID" value="QQD18167.1"/>
    <property type="molecule type" value="Genomic_DNA"/>
</dbReference>
<gene>
    <name evidence="3" type="ORF">I6N98_17800</name>
</gene>
<feature type="signal peptide" evidence="1">
    <location>
        <begin position="1"/>
        <end position="22"/>
    </location>
</feature>
<organism evidence="3 4">
    <name type="scientific">Spongiibacter nanhainus</name>
    <dbReference type="NCBI Taxonomy" id="2794344"/>
    <lineage>
        <taxon>Bacteria</taxon>
        <taxon>Pseudomonadati</taxon>
        <taxon>Pseudomonadota</taxon>
        <taxon>Gammaproteobacteria</taxon>
        <taxon>Cellvibrionales</taxon>
        <taxon>Spongiibacteraceae</taxon>
        <taxon>Spongiibacter</taxon>
    </lineage>
</organism>
<protein>
    <submittedName>
        <fullName evidence="3">PA2778 family cysteine peptidase</fullName>
    </submittedName>
</protein>
<dbReference type="Pfam" id="PF13529">
    <property type="entry name" value="Peptidase_C39_2"/>
    <property type="match status" value="1"/>
</dbReference>
<keyword evidence="1" id="KW-0732">Signal</keyword>
<dbReference type="SUPFAM" id="SSF48452">
    <property type="entry name" value="TPR-like"/>
    <property type="match status" value="1"/>
</dbReference>
<sequence length="320" mass="35628">MRPTNRCLALLLPVLLAACSSAPRPSIPLDLHYQRKLDVPFFAQQTYHCGPAALAETAVYRGVDTHPDSLADKVFVPGRKGAFTVEMRAASRRLGLMPFYLRGGLPALLTEVDAGNPVLVLQNLGLSWWPTWHYAVVVGYDRADRSLLLHSGTRAYYRVAMTTFLETWQRANYWAIVPVSAQQVPATADLNTYLRAALEFEQTGELARAIDFYRRAEINWPMAKPALLALANAHLANDDPVASMAVYRKALQTDPQDPMLWNNYAFALLRAECGAAAMNAVSRALLYADGDPRYQQSASEIREAMQQRRKQPLSVSCPSF</sequence>
<evidence type="ECO:0000259" key="2">
    <source>
        <dbReference type="Pfam" id="PF13529"/>
    </source>
</evidence>
<dbReference type="InterPro" id="IPR039564">
    <property type="entry name" value="Peptidase_C39-like"/>
</dbReference>
<evidence type="ECO:0000256" key="1">
    <source>
        <dbReference type="SAM" id="SignalP"/>
    </source>
</evidence>